<keyword evidence="2" id="KW-0328">Glycosyltransferase</keyword>
<keyword evidence="3 5" id="KW-0808">Transferase</keyword>
<dbReference type="GO" id="GO:0016757">
    <property type="term" value="F:glycosyltransferase activity"/>
    <property type="evidence" value="ECO:0007669"/>
    <property type="project" value="UniProtKB-KW"/>
</dbReference>
<evidence type="ECO:0000256" key="1">
    <source>
        <dbReference type="ARBA" id="ARBA00006739"/>
    </source>
</evidence>
<protein>
    <submittedName>
        <fullName evidence="5">Glycosyl transferase family 2</fullName>
    </submittedName>
</protein>
<feature type="domain" description="Glycosyltransferase 2-like" evidence="4">
    <location>
        <begin position="18"/>
        <end position="66"/>
    </location>
</feature>
<comment type="similarity">
    <text evidence="1">Belongs to the glycosyltransferase 2 family.</text>
</comment>
<dbReference type="PANTHER" id="PTHR43179:SF12">
    <property type="entry name" value="GALACTOFURANOSYLTRANSFERASE GLFT2"/>
    <property type="match status" value="1"/>
</dbReference>
<dbReference type="InterPro" id="IPR001173">
    <property type="entry name" value="Glyco_trans_2-like"/>
</dbReference>
<accession>A0A1J5Q419</accession>
<evidence type="ECO:0000313" key="5">
    <source>
        <dbReference type="EMBL" id="OIQ72211.1"/>
    </source>
</evidence>
<name>A0A1J5Q419_9ZZZZ</name>
<dbReference type="EMBL" id="MLJW01003368">
    <property type="protein sequence ID" value="OIQ72211.1"/>
    <property type="molecule type" value="Genomic_DNA"/>
</dbReference>
<dbReference type="SUPFAM" id="SSF53448">
    <property type="entry name" value="Nucleotide-diphospho-sugar transferases"/>
    <property type="match status" value="1"/>
</dbReference>
<dbReference type="Gene3D" id="3.90.550.10">
    <property type="entry name" value="Spore Coat Polysaccharide Biosynthesis Protein SpsA, Chain A"/>
    <property type="match status" value="1"/>
</dbReference>
<dbReference type="Pfam" id="PF00535">
    <property type="entry name" value="Glycos_transf_2"/>
    <property type="match status" value="1"/>
</dbReference>
<organism evidence="5">
    <name type="scientific">mine drainage metagenome</name>
    <dbReference type="NCBI Taxonomy" id="410659"/>
    <lineage>
        <taxon>unclassified sequences</taxon>
        <taxon>metagenomes</taxon>
        <taxon>ecological metagenomes</taxon>
    </lineage>
</organism>
<gene>
    <name evidence="5" type="ORF">GALL_461660</name>
</gene>
<evidence type="ECO:0000259" key="4">
    <source>
        <dbReference type="Pfam" id="PF00535"/>
    </source>
</evidence>
<comment type="caution">
    <text evidence="5">The sequence shown here is derived from an EMBL/GenBank/DDBJ whole genome shotgun (WGS) entry which is preliminary data.</text>
</comment>
<evidence type="ECO:0000256" key="2">
    <source>
        <dbReference type="ARBA" id="ARBA00022676"/>
    </source>
</evidence>
<reference evidence="5" key="1">
    <citation type="submission" date="2016-10" db="EMBL/GenBank/DDBJ databases">
        <title>Sequence of Gallionella enrichment culture.</title>
        <authorList>
            <person name="Poehlein A."/>
            <person name="Muehling M."/>
            <person name="Daniel R."/>
        </authorList>
    </citation>
    <scope>NUCLEOTIDE SEQUENCE</scope>
</reference>
<dbReference type="InterPro" id="IPR029044">
    <property type="entry name" value="Nucleotide-diphossugar_trans"/>
</dbReference>
<dbReference type="PANTHER" id="PTHR43179">
    <property type="entry name" value="RHAMNOSYLTRANSFERASE WBBL"/>
    <property type="match status" value="1"/>
</dbReference>
<sequence length="351" mass="37102">MKDPRSMTPPASLPVLGVIIVTYASADVILDCLESLLAAPGVRLRIVVVDNASPDATISTLRSWAAGTTPYTAAADIPFPLPAAPKPLTLLTPSDAPPTGTSITLIQTGRNGGFAAGVNAGLAYLARNPEITRFWVLNPDSVVPPQTPALFANYGGAAARFSLMGGRVNYLHAPDTIQIDGGTIDRRTGVTGNLNLGRSAAATPQPDATAIDFIMGASMVASREFYEAIGPLEEAYFLYYEEVDWAQRRGALPLAICPGATMLHRAGTSIGSPTLERSASPFSVYFKHRARMIFTRRFLPLSLPGAYGYSLAKAVQLALKGQRPQAMALLRATHGMAPPASVKAALNQKIS</sequence>
<evidence type="ECO:0000256" key="3">
    <source>
        <dbReference type="ARBA" id="ARBA00022679"/>
    </source>
</evidence>
<dbReference type="AlphaFoldDB" id="A0A1J5Q419"/>
<proteinExistence type="inferred from homology"/>